<evidence type="ECO:0000313" key="1">
    <source>
        <dbReference type="EMBL" id="KNC29474.1"/>
    </source>
</evidence>
<sequence>MNTNSGESSFSYHVNNIKYVKYGSEIKVNDETNITLKNNSSQQKIDLATYEFFVNVYTSFSNLKESILGSICESVECQGSLESFTHSCIRLVPLYNANSPRLMTTSMGSFCRPSSKPTLIHCTGDIRAKLEPVILRFGYQKLQNHHHCNKQIVLRAASAAFLFTQAMLKIKLVHDFGYPSS</sequence>
<dbReference type="Proteomes" id="UP000037069">
    <property type="component" value="Unassembled WGS sequence"/>
</dbReference>
<evidence type="ECO:0000313" key="2">
    <source>
        <dbReference type="Proteomes" id="UP000037069"/>
    </source>
</evidence>
<name>A0A0L0CDC9_LUCCU</name>
<reference evidence="1 2" key="1">
    <citation type="journal article" date="2015" name="Nat. Commun.">
        <title>Lucilia cuprina genome unlocks parasitic fly biology to underpin future interventions.</title>
        <authorList>
            <person name="Anstead C.A."/>
            <person name="Korhonen P.K."/>
            <person name="Young N.D."/>
            <person name="Hall R.S."/>
            <person name="Jex A.R."/>
            <person name="Murali S.C."/>
            <person name="Hughes D.S."/>
            <person name="Lee S.F."/>
            <person name="Perry T."/>
            <person name="Stroehlein A.J."/>
            <person name="Ansell B.R."/>
            <person name="Breugelmans B."/>
            <person name="Hofmann A."/>
            <person name="Qu J."/>
            <person name="Dugan S."/>
            <person name="Lee S.L."/>
            <person name="Chao H."/>
            <person name="Dinh H."/>
            <person name="Han Y."/>
            <person name="Doddapaneni H.V."/>
            <person name="Worley K.C."/>
            <person name="Muzny D.M."/>
            <person name="Ioannidis P."/>
            <person name="Waterhouse R.M."/>
            <person name="Zdobnov E.M."/>
            <person name="James P.J."/>
            <person name="Bagnall N.H."/>
            <person name="Kotze A.C."/>
            <person name="Gibbs R.A."/>
            <person name="Richards S."/>
            <person name="Batterham P."/>
            <person name="Gasser R.B."/>
        </authorList>
    </citation>
    <scope>NUCLEOTIDE SEQUENCE [LARGE SCALE GENOMIC DNA]</scope>
    <source>
        <strain evidence="1 2">LS</strain>
        <tissue evidence="1">Full body</tissue>
    </source>
</reference>
<organism evidence="1 2">
    <name type="scientific">Lucilia cuprina</name>
    <name type="common">Green bottle fly</name>
    <name type="synonym">Australian sheep blowfly</name>
    <dbReference type="NCBI Taxonomy" id="7375"/>
    <lineage>
        <taxon>Eukaryota</taxon>
        <taxon>Metazoa</taxon>
        <taxon>Ecdysozoa</taxon>
        <taxon>Arthropoda</taxon>
        <taxon>Hexapoda</taxon>
        <taxon>Insecta</taxon>
        <taxon>Pterygota</taxon>
        <taxon>Neoptera</taxon>
        <taxon>Endopterygota</taxon>
        <taxon>Diptera</taxon>
        <taxon>Brachycera</taxon>
        <taxon>Muscomorpha</taxon>
        <taxon>Oestroidea</taxon>
        <taxon>Calliphoridae</taxon>
        <taxon>Luciliinae</taxon>
        <taxon>Lucilia</taxon>
    </lineage>
</organism>
<keyword evidence="2" id="KW-1185">Reference proteome</keyword>
<gene>
    <name evidence="1" type="ORF">FF38_10581</name>
</gene>
<protein>
    <submittedName>
        <fullName evidence="1">Uncharacterized protein</fullName>
    </submittedName>
</protein>
<dbReference type="AlphaFoldDB" id="A0A0L0CDC9"/>
<comment type="caution">
    <text evidence="1">The sequence shown here is derived from an EMBL/GenBank/DDBJ whole genome shotgun (WGS) entry which is preliminary data.</text>
</comment>
<proteinExistence type="predicted"/>
<accession>A0A0L0CDC9</accession>
<dbReference type="EMBL" id="JRES01000659">
    <property type="protein sequence ID" value="KNC29474.1"/>
    <property type="molecule type" value="Genomic_DNA"/>
</dbReference>